<evidence type="ECO:0000256" key="16">
    <source>
        <dbReference type="ARBA" id="ARBA00023065"/>
    </source>
</evidence>
<evidence type="ECO:0000256" key="9">
    <source>
        <dbReference type="ARBA" id="ARBA00022741"/>
    </source>
</evidence>
<evidence type="ECO:0000256" key="12">
    <source>
        <dbReference type="ARBA" id="ARBA00022842"/>
    </source>
</evidence>
<feature type="transmembrane region" description="Helical" evidence="21">
    <location>
        <begin position="200"/>
        <end position="217"/>
    </location>
</feature>
<keyword evidence="5" id="KW-0813">Transport</keyword>
<dbReference type="GO" id="GO:0140581">
    <property type="term" value="F:P-type monovalent copper transporter activity"/>
    <property type="evidence" value="ECO:0007669"/>
    <property type="project" value="UniProtKB-EC"/>
</dbReference>
<feature type="transmembrane region" description="Helical" evidence="21">
    <location>
        <begin position="419"/>
        <end position="440"/>
    </location>
</feature>
<keyword evidence="17 21" id="KW-0472">Membrane</keyword>
<evidence type="ECO:0000256" key="3">
    <source>
        <dbReference type="ARBA" id="ARBA00012517"/>
    </source>
</evidence>
<dbReference type="InterPro" id="IPR006121">
    <property type="entry name" value="HMA_dom"/>
</dbReference>
<keyword evidence="14 21" id="KW-1133">Transmembrane helix</keyword>
<dbReference type="EC" id="7.2.2.8" evidence="3"/>
<evidence type="ECO:0000313" key="24">
    <source>
        <dbReference type="Proteomes" id="UP000287872"/>
    </source>
</evidence>
<dbReference type="SUPFAM" id="SSF81665">
    <property type="entry name" value="Calcium ATPase, transmembrane domain M"/>
    <property type="match status" value="1"/>
</dbReference>
<dbReference type="Gene3D" id="3.30.70.100">
    <property type="match status" value="2"/>
</dbReference>
<dbReference type="InterPro" id="IPR023299">
    <property type="entry name" value="ATPase_P-typ_cyto_dom_N"/>
</dbReference>
<dbReference type="PRINTS" id="PR00119">
    <property type="entry name" value="CATATPASE"/>
</dbReference>
<evidence type="ECO:0000256" key="14">
    <source>
        <dbReference type="ARBA" id="ARBA00022989"/>
    </source>
</evidence>
<evidence type="ECO:0000256" key="6">
    <source>
        <dbReference type="ARBA" id="ARBA00022692"/>
    </source>
</evidence>
<dbReference type="InterPro" id="IPR023214">
    <property type="entry name" value="HAD_sf"/>
</dbReference>
<keyword evidence="9 21" id="KW-0547">Nucleotide-binding</keyword>
<evidence type="ECO:0000256" key="10">
    <source>
        <dbReference type="ARBA" id="ARBA00022796"/>
    </source>
</evidence>
<accession>A0A401UQU1</accession>
<evidence type="ECO:0000256" key="7">
    <source>
        <dbReference type="ARBA" id="ARBA00022723"/>
    </source>
</evidence>
<evidence type="ECO:0000256" key="21">
    <source>
        <dbReference type="RuleBase" id="RU362081"/>
    </source>
</evidence>
<evidence type="ECO:0000313" key="23">
    <source>
        <dbReference type="EMBL" id="GCD11858.1"/>
    </source>
</evidence>
<dbReference type="InterPro" id="IPR018303">
    <property type="entry name" value="ATPase_P-typ_P_site"/>
</dbReference>
<dbReference type="CDD" id="cd02094">
    <property type="entry name" value="P-type_ATPase_Cu-like"/>
    <property type="match status" value="1"/>
</dbReference>
<evidence type="ECO:0000256" key="18">
    <source>
        <dbReference type="ARBA" id="ARBA00029719"/>
    </source>
</evidence>
<dbReference type="CDD" id="cd00371">
    <property type="entry name" value="HMA"/>
    <property type="match status" value="2"/>
</dbReference>
<comment type="catalytic activity">
    <reaction evidence="20">
        <text>Cu(+)(in) + ATP + H2O = Cu(+)(out) + ADP + phosphate + H(+)</text>
        <dbReference type="Rhea" id="RHEA:25792"/>
        <dbReference type="ChEBI" id="CHEBI:15377"/>
        <dbReference type="ChEBI" id="CHEBI:15378"/>
        <dbReference type="ChEBI" id="CHEBI:30616"/>
        <dbReference type="ChEBI" id="CHEBI:43474"/>
        <dbReference type="ChEBI" id="CHEBI:49552"/>
        <dbReference type="ChEBI" id="CHEBI:456216"/>
        <dbReference type="EC" id="7.2.2.8"/>
    </reaction>
</comment>
<sequence>METKSLKIEGMTCAACAKSVERISKKLPGVTEANVNFATEKLNISYDETKVKLLDIQNAVEKGGYKALVETSNKTLKIEGMTCAACAKTIERVIKKLPGVVETNVNFATEKLNISFEPTRVRTSDIKKAIEKAGYKACEDESNVDIDREKKEKEIKALWNRFIISAVFAVPLLLIAMVPMIAEKLNYQLPLAIDPMLHPVAYAIIQLILVIPVMTSGKKYFIVGFKSLVRLSPNMDSLISIGTSAAFLYSLFAVYEITFLGNVDYVMYFESAGVILTLITLGKYLESVTKGKTSEAIKKLMGLAPKTAIIIRDNMEIEISIDEVEVGDIVVVRPGEKMPVDGEVVEGTTLVDESMLTGESMPVEKAIGHKIIGASINKNGSIKYKATRVGKDTALAQIITLVENAQGSKAPIAKMADIISSYFVPVVIGLALISSLAWLISGETIVFSLTIFISVLVIACPCALGLATPTAIMVGTGKGAEYGVLIKSGVALETAHKIQTIVFDKTGTLTEGKPKVTDIVTVEGTSQTYLLQIAASAEKGSEHPLGEAIVKGAQERSLELKKVDKFEAIPGYGIEVSIEGNKVLLGNMKLMVESKISLEKLEDISNKLAEEGKTPMYIAIDNKISGIIAVADTVKENSKKAIERLHSMGIEVAMITGDNKRTAAAIAAQVGIDRIYAEVLPEDKAKVVKKLQAEGKKVAMVGDGINDAPALAQADIGIAIGSGTDVAMESADIVLMRSDLMDVPTALQLSKKTITNIKQNLFWAFGYNILGIPVAMGILHLFGGPLLNPIIAALAMSFSSVSVLTNALRLKGFKPLT</sequence>
<dbReference type="InterPro" id="IPR008250">
    <property type="entry name" value="ATPase_P-typ_transduc_dom_A_sf"/>
</dbReference>
<dbReference type="FunFam" id="2.70.150.10:FF:000002">
    <property type="entry name" value="Copper-transporting ATPase 1, putative"/>
    <property type="match status" value="1"/>
</dbReference>
<feature type="domain" description="HMA" evidence="22">
    <location>
        <begin position="72"/>
        <end position="138"/>
    </location>
</feature>
<evidence type="ECO:0000256" key="13">
    <source>
        <dbReference type="ARBA" id="ARBA00022967"/>
    </source>
</evidence>
<dbReference type="GO" id="GO:0016887">
    <property type="term" value="F:ATP hydrolysis activity"/>
    <property type="evidence" value="ECO:0007669"/>
    <property type="project" value="InterPro"/>
</dbReference>
<evidence type="ECO:0000259" key="22">
    <source>
        <dbReference type="PROSITE" id="PS50846"/>
    </source>
</evidence>
<dbReference type="Gene3D" id="3.40.50.1000">
    <property type="entry name" value="HAD superfamily/HAD-like"/>
    <property type="match status" value="1"/>
</dbReference>
<dbReference type="InterPro" id="IPR001757">
    <property type="entry name" value="P_typ_ATPase"/>
</dbReference>
<dbReference type="NCBIfam" id="TIGR01494">
    <property type="entry name" value="ATPase_P-type"/>
    <property type="match status" value="1"/>
</dbReference>
<evidence type="ECO:0000256" key="1">
    <source>
        <dbReference type="ARBA" id="ARBA00004651"/>
    </source>
</evidence>
<dbReference type="InterPro" id="IPR023298">
    <property type="entry name" value="ATPase_P-typ_TM_dom_sf"/>
</dbReference>
<dbReference type="InterPro" id="IPR036163">
    <property type="entry name" value="HMA_dom_sf"/>
</dbReference>
<dbReference type="Gene3D" id="3.40.1110.10">
    <property type="entry name" value="Calcium-transporting ATPase, cytoplasmic domain N"/>
    <property type="match status" value="1"/>
</dbReference>
<dbReference type="NCBIfam" id="TIGR00003">
    <property type="entry name" value="copper ion binding protein"/>
    <property type="match status" value="2"/>
</dbReference>
<evidence type="ECO:0000256" key="17">
    <source>
        <dbReference type="ARBA" id="ARBA00023136"/>
    </source>
</evidence>
<dbReference type="SUPFAM" id="SSF55008">
    <property type="entry name" value="HMA, heavy metal-associated domain"/>
    <property type="match status" value="2"/>
</dbReference>
<dbReference type="SUPFAM" id="SSF81653">
    <property type="entry name" value="Calcium ATPase, transduction domain A"/>
    <property type="match status" value="1"/>
</dbReference>
<dbReference type="PRINTS" id="PR00942">
    <property type="entry name" value="CUATPASEI"/>
</dbReference>
<keyword evidence="15" id="KW-0186">Copper</keyword>
<dbReference type="EMBL" id="BHYK01000022">
    <property type="protein sequence ID" value="GCD11858.1"/>
    <property type="molecule type" value="Genomic_DNA"/>
</dbReference>
<dbReference type="Gene3D" id="2.70.150.10">
    <property type="entry name" value="Calcium-transporting ATPase, cytoplasmic transduction domain A"/>
    <property type="match status" value="1"/>
</dbReference>
<feature type="transmembrane region" description="Helical" evidence="21">
    <location>
        <begin position="238"/>
        <end position="259"/>
    </location>
</feature>
<feature type="transmembrane region" description="Helical" evidence="21">
    <location>
        <begin position="761"/>
        <end position="783"/>
    </location>
</feature>
<dbReference type="FunFam" id="3.40.50.1000:FF:000031">
    <property type="entry name" value="Probable copper-transporting ATPase HMA5"/>
    <property type="match status" value="1"/>
</dbReference>
<dbReference type="PANTHER" id="PTHR43520">
    <property type="entry name" value="ATP7, ISOFORM B"/>
    <property type="match status" value="1"/>
</dbReference>
<keyword evidence="13" id="KW-1278">Translocase</keyword>
<dbReference type="InterPro" id="IPR006122">
    <property type="entry name" value="HMA_Cu_ion-bd"/>
</dbReference>
<dbReference type="GO" id="GO:0055070">
    <property type="term" value="P:copper ion homeostasis"/>
    <property type="evidence" value="ECO:0007669"/>
    <property type="project" value="TreeGrafter"/>
</dbReference>
<dbReference type="Proteomes" id="UP000287872">
    <property type="component" value="Unassembled WGS sequence"/>
</dbReference>
<feature type="transmembrane region" description="Helical" evidence="21">
    <location>
        <begin position="158"/>
        <end position="180"/>
    </location>
</feature>
<keyword evidence="12" id="KW-0460">Magnesium</keyword>
<dbReference type="RefSeq" id="WP_125004033.1">
    <property type="nucleotide sequence ID" value="NZ_BHYK01000022.1"/>
</dbReference>
<keyword evidence="16" id="KW-0406">Ion transport</keyword>
<dbReference type="InterPro" id="IPR017969">
    <property type="entry name" value="Heavy-metal-associated_CS"/>
</dbReference>
<dbReference type="NCBIfam" id="TIGR01511">
    <property type="entry name" value="ATPase-IB1_Cu"/>
    <property type="match status" value="1"/>
</dbReference>
<feature type="transmembrane region" description="Helical" evidence="21">
    <location>
        <begin position="789"/>
        <end position="808"/>
    </location>
</feature>
<evidence type="ECO:0000256" key="20">
    <source>
        <dbReference type="ARBA" id="ARBA00049289"/>
    </source>
</evidence>
<evidence type="ECO:0000256" key="5">
    <source>
        <dbReference type="ARBA" id="ARBA00022448"/>
    </source>
</evidence>
<organism evidence="23 24">
    <name type="scientific">Clostridium tagluense</name>
    <dbReference type="NCBI Taxonomy" id="360422"/>
    <lineage>
        <taxon>Bacteria</taxon>
        <taxon>Bacillati</taxon>
        <taxon>Bacillota</taxon>
        <taxon>Clostridia</taxon>
        <taxon>Eubacteriales</taxon>
        <taxon>Clostridiaceae</taxon>
        <taxon>Clostridium</taxon>
    </lineage>
</organism>
<dbReference type="SUPFAM" id="SSF56784">
    <property type="entry name" value="HAD-like"/>
    <property type="match status" value="1"/>
</dbReference>
<feature type="domain" description="HMA" evidence="22">
    <location>
        <begin position="2"/>
        <end position="68"/>
    </location>
</feature>
<dbReference type="InterPro" id="IPR027256">
    <property type="entry name" value="P-typ_ATPase_IB"/>
</dbReference>
<comment type="subcellular location">
    <subcellularLocation>
        <location evidence="1">Cell membrane</location>
        <topology evidence="1">Multi-pass membrane protein</topology>
    </subcellularLocation>
</comment>
<dbReference type="GO" id="GO:0043682">
    <property type="term" value="F:P-type divalent copper transporter activity"/>
    <property type="evidence" value="ECO:0007669"/>
    <property type="project" value="TreeGrafter"/>
</dbReference>
<evidence type="ECO:0000256" key="11">
    <source>
        <dbReference type="ARBA" id="ARBA00022840"/>
    </source>
</evidence>
<dbReference type="InterPro" id="IPR044492">
    <property type="entry name" value="P_typ_ATPase_HD_dom"/>
</dbReference>
<proteinExistence type="inferred from homology"/>
<dbReference type="AlphaFoldDB" id="A0A401UQU1"/>
<dbReference type="Pfam" id="PF00702">
    <property type="entry name" value="Hydrolase"/>
    <property type="match status" value="1"/>
</dbReference>
<keyword evidence="6 21" id="KW-0812">Transmembrane</keyword>
<dbReference type="NCBIfam" id="TIGR01525">
    <property type="entry name" value="ATPase-IB_hvy"/>
    <property type="match status" value="1"/>
</dbReference>
<gene>
    <name evidence="23" type="ORF">Ctaglu_34810</name>
</gene>
<dbReference type="OrthoDB" id="9813266at2"/>
<dbReference type="PROSITE" id="PS50846">
    <property type="entry name" value="HMA_2"/>
    <property type="match status" value="2"/>
</dbReference>
<feature type="transmembrane region" description="Helical" evidence="21">
    <location>
        <begin position="265"/>
        <end position="285"/>
    </location>
</feature>
<name>A0A401UQU1_9CLOT</name>
<dbReference type="SFLD" id="SFLDS00003">
    <property type="entry name" value="Haloacid_Dehalogenase"/>
    <property type="match status" value="1"/>
</dbReference>
<evidence type="ECO:0000256" key="19">
    <source>
        <dbReference type="ARBA" id="ARBA00033239"/>
    </source>
</evidence>
<dbReference type="FunFam" id="3.30.70.100:FF:000005">
    <property type="entry name" value="Copper-exporting P-type ATPase A"/>
    <property type="match status" value="2"/>
</dbReference>
<dbReference type="GO" id="GO:0005886">
    <property type="term" value="C:plasma membrane"/>
    <property type="evidence" value="ECO:0007669"/>
    <property type="project" value="UniProtKB-SubCell"/>
</dbReference>
<reference evidence="23 24" key="1">
    <citation type="submission" date="2018-11" db="EMBL/GenBank/DDBJ databases">
        <title>Genome sequencing and assembly of Clostridium tagluense strain A121.</title>
        <authorList>
            <person name="Murakami T."/>
            <person name="Segawa T."/>
            <person name="Shcherbakova V.A."/>
            <person name="Mori H."/>
            <person name="Yoshimura Y."/>
        </authorList>
    </citation>
    <scope>NUCLEOTIDE SEQUENCE [LARGE SCALE GENOMIC DNA]</scope>
    <source>
        <strain evidence="23 24">A121</strain>
    </source>
</reference>
<keyword evidence="10" id="KW-0187">Copper transport</keyword>
<evidence type="ECO:0000256" key="8">
    <source>
        <dbReference type="ARBA" id="ARBA00022737"/>
    </source>
</evidence>
<evidence type="ECO:0000256" key="4">
    <source>
        <dbReference type="ARBA" id="ARBA00015102"/>
    </source>
</evidence>
<dbReference type="Pfam" id="PF00122">
    <property type="entry name" value="E1-E2_ATPase"/>
    <property type="match status" value="1"/>
</dbReference>
<dbReference type="PANTHER" id="PTHR43520:SF8">
    <property type="entry name" value="P-TYPE CU(+) TRANSPORTER"/>
    <property type="match status" value="1"/>
</dbReference>
<keyword evidence="7 21" id="KW-0479">Metal-binding</keyword>
<keyword evidence="11 21" id="KW-0067">ATP-binding</keyword>
<keyword evidence="21" id="KW-1003">Cell membrane</keyword>
<comment type="similarity">
    <text evidence="2 21">Belongs to the cation transport ATPase (P-type) (TC 3.A.3) family. Type IB subfamily.</text>
</comment>
<dbReference type="PRINTS" id="PR00943">
    <property type="entry name" value="CUATPASE"/>
</dbReference>
<feature type="transmembrane region" description="Helical" evidence="21">
    <location>
        <begin position="446"/>
        <end position="468"/>
    </location>
</feature>
<dbReference type="InterPro" id="IPR036412">
    <property type="entry name" value="HAD-like_sf"/>
</dbReference>
<dbReference type="PROSITE" id="PS01047">
    <property type="entry name" value="HMA_1"/>
    <property type="match status" value="1"/>
</dbReference>
<dbReference type="SFLD" id="SFLDG00002">
    <property type="entry name" value="C1.7:_P-type_atpase_like"/>
    <property type="match status" value="1"/>
</dbReference>
<protein>
    <recommendedName>
        <fullName evidence="4">Copper-exporting P-type ATPase</fullName>
        <ecNumber evidence="3">7.2.2.8</ecNumber>
    </recommendedName>
    <alternativeName>
        <fullName evidence="18">Copper-exporting P-type ATPase A</fullName>
    </alternativeName>
    <alternativeName>
        <fullName evidence="19">Cu(+)-exporting ATPase</fullName>
    </alternativeName>
</protein>
<evidence type="ECO:0000256" key="15">
    <source>
        <dbReference type="ARBA" id="ARBA00023008"/>
    </source>
</evidence>
<dbReference type="GO" id="GO:0005524">
    <property type="term" value="F:ATP binding"/>
    <property type="evidence" value="ECO:0007669"/>
    <property type="project" value="UniProtKB-UniRule"/>
</dbReference>
<dbReference type="InterPro" id="IPR059000">
    <property type="entry name" value="ATPase_P-type_domA"/>
</dbReference>
<dbReference type="SFLD" id="SFLDF00027">
    <property type="entry name" value="p-type_atpase"/>
    <property type="match status" value="1"/>
</dbReference>
<dbReference type="PROSITE" id="PS00154">
    <property type="entry name" value="ATPASE_E1_E2"/>
    <property type="match status" value="1"/>
</dbReference>
<keyword evidence="8" id="KW-0677">Repeat</keyword>
<dbReference type="Pfam" id="PF00403">
    <property type="entry name" value="HMA"/>
    <property type="match status" value="2"/>
</dbReference>
<comment type="caution">
    <text evidence="23">The sequence shown here is derived from an EMBL/GenBank/DDBJ whole genome shotgun (WGS) entry which is preliminary data.</text>
</comment>
<evidence type="ECO:0000256" key="2">
    <source>
        <dbReference type="ARBA" id="ARBA00006024"/>
    </source>
</evidence>
<keyword evidence="24" id="KW-1185">Reference proteome</keyword>
<dbReference type="GO" id="GO:0005507">
    <property type="term" value="F:copper ion binding"/>
    <property type="evidence" value="ECO:0007669"/>
    <property type="project" value="InterPro"/>
</dbReference>